<feature type="region of interest" description="Disordered" evidence="1">
    <location>
        <begin position="27"/>
        <end position="47"/>
    </location>
</feature>
<comment type="caution">
    <text evidence="2">The sequence shown here is derived from an EMBL/GenBank/DDBJ whole genome shotgun (WGS) entry which is preliminary data.</text>
</comment>
<evidence type="ECO:0000313" key="2">
    <source>
        <dbReference type="EMBL" id="MFC4626268.1"/>
    </source>
</evidence>
<gene>
    <name evidence="2" type="ORF">ACFO1V_13820</name>
</gene>
<reference evidence="3" key="1">
    <citation type="journal article" date="2019" name="Int. J. Syst. Evol. Microbiol.">
        <title>The Global Catalogue of Microorganisms (GCM) 10K type strain sequencing project: providing services to taxonomists for standard genome sequencing and annotation.</title>
        <authorList>
            <consortium name="The Broad Institute Genomics Platform"/>
            <consortium name="The Broad Institute Genome Sequencing Center for Infectious Disease"/>
            <person name="Wu L."/>
            <person name="Ma J."/>
        </authorList>
    </citation>
    <scope>NUCLEOTIDE SEQUENCE [LARGE SCALE GENOMIC DNA]</scope>
    <source>
        <strain evidence="3">CGMCC 1.15731</strain>
    </source>
</reference>
<proteinExistence type="predicted"/>
<evidence type="ECO:0000256" key="1">
    <source>
        <dbReference type="SAM" id="MobiDB-lite"/>
    </source>
</evidence>
<sequence>MLALDLDNNLADNADIRNRDDFDTAVGVDPAFNDSGSNSRVRVITKE</sequence>
<dbReference type="Proteomes" id="UP001596042">
    <property type="component" value="Unassembled WGS sequence"/>
</dbReference>
<protein>
    <submittedName>
        <fullName evidence="2">Uncharacterized protein</fullName>
    </submittedName>
</protein>
<accession>A0ABV9H9X3</accession>
<dbReference type="EMBL" id="JBHSEL010000124">
    <property type="protein sequence ID" value="MFC4626268.1"/>
    <property type="molecule type" value="Genomic_DNA"/>
</dbReference>
<organism evidence="2 3">
    <name type="scientific">Daeguia caeni</name>
    <dbReference type="NCBI Taxonomy" id="439612"/>
    <lineage>
        <taxon>Bacteria</taxon>
        <taxon>Pseudomonadati</taxon>
        <taxon>Pseudomonadota</taxon>
        <taxon>Alphaproteobacteria</taxon>
        <taxon>Hyphomicrobiales</taxon>
        <taxon>Brucellaceae</taxon>
        <taxon>Daeguia</taxon>
    </lineage>
</organism>
<name>A0ABV9H9X3_9HYPH</name>
<keyword evidence="3" id="KW-1185">Reference proteome</keyword>
<evidence type="ECO:0000313" key="3">
    <source>
        <dbReference type="Proteomes" id="UP001596042"/>
    </source>
</evidence>